<evidence type="ECO:0000256" key="2">
    <source>
        <dbReference type="ARBA" id="ARBA00023002"/>
    </source>
</evidence>
<organism evidence="3 4">
    <name type="scientific">Zymoseptoria brevis</name>
    <dbReference type="NCBI Taxonomy" id="1047168"/>
    <lineage>
        <taxon>Eukaryota</taxon>
        <taxon>Fungi</taxon>
        <taxon>Dikarya</taxon>
        <taxon>Ascomycota</taxon>
        <taxon>Pezizomycotina</taxon>
        <taxon>Dothideomycetes</taxon>
        <taxon>Dothideomycetidae</taxon>
        <taxon>Mycosphaerellales</taxon>
        <taxon>Mycosphaerellaceae</taxon>
        <taxon>Zymoseptoria</taxon>
    </lineage>
</organism>
<dbReference type="InterPro" id="IPR036291">
    <property type="entry name" value="NAD(P)-bd_dom_sf"/>
</dbReference>
<dbReference type="AlphaFoldDB" id="A0A0F4H0G6"/>
<comment type="similarity">
    <text evidence="1">Belongs to the short-chain dehydrogenases/reductases (SDR) family.</text>
</comment>
<dbReference type="Pfam" id="PF00106">
    <property type="entry name" value="adh_short"/>
    <property type="match status" value="1"/>
</dbReference>
<dbReference type="SUPFAM" id="SSF51735">
    <property type="entry name" value="NAD(P)-binding Rossmann-fold domains"/>
    <property type="match status" value="1"/>
</dbReference>
<dbReference type="EMBL" id="LAFY01000261">
    <property type="protein sequence ID" value="KJY01956.1"/>
    <property type="molecule type" value="Genomic_DNA"/>
</dbReference>
<proteinExistence type="inferred from homology"/>
<dbReference type="Gene3D" id="3.40.50.720">
    <property type="entry name" value="NAD(P)-binding Rossmann-like Domain"/>
    <property type="match status" value="1"/>
</dbReference>
<accession>A0A0F4H0G6</accession>
<reference evidence="3 4" key="1">
    <citation type="submission" date="2015-03" db="EMBL/GenBank/DDBJ databases">
        <title>RNA-seq based gene annotation and comparative genomics of four Zymoseptoria species reveal species-specific pathogenicity related genes and transposable element activity.</title>
        <authorList>
            <person name="Grandaubert J."/>
            <person name="Bhattacharyya A."/>
            <person name="Stukenbrock E.H."/>
        </authorList>
    </citation>
    <scope>NUCLEOTIDE SEQUENCE [LARGE SCALE GENOMIC DNA]</scope>
    <source>
        <strain evidence="3 4">Zb18110</strain>
    </source>
</reference>
<dbReference type="PANTHER" id="PTHR43008:SF8">
    <property type="entry name" value="BENZIL REDUCTASE ((S)-BENZOIN FORMING) IRC24"/>
    <property type="match status" value="1"/>
</dbReference>
<protein>
    <submittedName>
        <fullName evidence="3">Short chain dehydrogenase like protein</fullName>
    </submittedName>
</protein>
<keyword evidence="4" id="KW-1185">Reference proteome</keyword>
<dbReference type="Proteomes" id="UP000033647">
    <property type="component" value="Unassembled WGS sequence"/>
</dbReference>
<name>A0A0F4H0G6_9PEZI</name>
<dbReference type="GO" id="GO:0050664">
    <property type="term" value="F:oxidoreductase activity, acting on NAD(P)H, oxygen as acceptor"/>
    <property type="evidence" value="ECO:0007669"/>
    <property type="project" value="TreeGrafter"/>
</dbReference>
<evidence type="ECO:0000256" key="1">
    <source>
        <dbReference type="ARBA" id="ARBA00006484"/>
    </source>
</evidence>
<dbReference type="PRINTS" id="PR00081">
    <property type="entry name" value="GDHRDH"/>
</dbReference>
<sequence>MSNNREVVLITGGNTGLGLEAVKALYKSKTAYEIVIGSRDPKKGENAISQVGAEVPDSPSSLSVIQVDISSDDSITKARDEIQSRFGRLDVLLNNAGAGFDSQIAEKKMTTREAWNESWDTNVAGTQVITEEFIPLLLKASKPRILFVTSGTSTLTETEQTHTANLKRINTSPPAGWPKENTFTVTSYRSAKTGLNMAMREWYRILGNDGVKVFSISPGFLATGLGGVGVEKLKKMGAGDPSLGGEFMKDVIEGKRDQDAGKVIRSDEIQPW</sequence>
<dbReference type="STRING" id="1047168.A0A0F4H0G6"/>
<dbReference type="InterPro" id="IPR002347">
    <property type="entry name" value="SDR_fam"/>
</dbReference>
<dbReference type="GO" id="GO:0016616">
    <property type="term" value="F:oxidoreductase activity, acting on the CH-OH group of donors, NAD or NADP as acceptor"/>
    <property type="evidence" value="ECO:0007669"/>
    <property type="project" value="UniProtKB-ARBA"/>
</dbReference>
<dbReference type="OrthoDB" id="1933717at2759"/>
<gene>
    <name evidence="3" type="ORF">TI39_contig269g00020</name>
</gene>
<evidence type="ECO:0000313" key="3">
    <source>
        <dbReference type="EMBL" id="KJY01956.1"/>
    </source>
</evidence>
<dbReference type="PANTHER" id="PTHR43008">
    <property type="entry name" value="BENZIL REDUCTASE"/>
    <property type="match status" value="1"/>
</dbReference>
<comment type="caution">
    <text evidence="3">The sequence shown here is derived from an EMBL/GenBank/DDBJ whole genome shotgun (WGS) entry which is preliminary data.</text>
</comment>
<evidence type="ECO:0000313" key="4">
    <source>
        <dbReference type="Proteomes" id="UP000033647"/>
    </source>
</evidence>
<keyword evidence="2" id="KW-0560">Oxidoreductase</keyword>